<comment type="caution">
    <text evidence="5">The sequence shown here is derived from an EMBL/GenBank/DDBJ whole genome shotgun (WGS) entry which is preliminary data.</text>
</comment>
<organism evidence="5 6">
    <name type="scientific">Symbiodinium pilosum</name>
    <name type="common">Dinoflagellate</name>
    <dbReference type="NCBI Taxonomy" id="2952"/>
    <lineage>
        <taxon>Eukaryota</taxon>
        <taxon>Sar</taxon>
        <taxon>Alveolata</taxon>
        <taxon>Dinophyceae</taxon>
        <taxon>Suessiales</taxon>
        <taxon>Symbiodiniaceae</taxon>
        <taxon>Symbiodinium</taxon>
    </lineage>
</organism>
<evidence type="ECO:0000256" key="2">
    <source>
        <dbReference type="ARBA" id="ARBA00022801"/>
    </source>
</evidence>
<keyword evidence="6" id="KW-1185">Reference proteome</keyword>
<evidence type="ECO:0000313" key="6">
    <source>
        <dbReference type="Proteomes" id="UP000649617"/>
    </source>
</evidence>
<dbReference type="Pfam" id="PF00149">
    <property type="entry name" value="Metallophos"/>
    <property type="match status" value="1"/>
</dbReference>
<feature type="domain" description="Calcineurin-like phosphoesterase" evidence="4">
    <location>
        <begin position="52"/>
        <end position="292"/>
    </location>
</feature>
<dbReference type="Gene3D" id="3.60.21.10">
    <property type="match status" value="1"/>
</dbReference>
<name>A0A812XUP7_SYMPI</name>
<evidence type="ECO:0000256" key="1">
    <source>
        <dbReference type="ARBA" id="ARBA00022729"/>
    </source>
</evidence>
<dbReference type="GO" id="GO:0016787">
    <property type="term" value="F:hydrolase activity"/>
    <property type="evidence" value="ECO:0007669"/>
    <property type="project" value="UniProtKB-KW"/>
</dbReference>
<feature type="non-terminal residue" evidence="5">
    <location>
        <position position="390"/>
    </location>
</feature>
<accession>A0A812XUP7</accession>
<keyword evidence="2" id="KW-0378">Hydrolase</keyword>
<dbReference type="InterPro" id="IPR029052">
    <property type="entry name" value="Metallo-depent_PP-like"/>
</dbReference>
<dbReference type="InterPro" id="IPR051558">
    <property type="entry name" value="Metallophosphoesterase_PAP"/>
</dbReference>
<dbReference type="EMBL" id="CAJNIZ010046597">
    <property type="protein sequence ID" value="CAE7752099.1"/>
    <property type="molecule type" value="Genomic_DNA"/>
</dbReference>
<evidence type="ECO:0000313" key="5">
    <source>
        <dbReference type="EMBL" id="CAE7752099.1"/>
    </source>
</evidence>
<evidence type="ECO:0000256" key="3">
    <source>
        <dbReference type="SAM" id="MobiDB-lite"/>
    </source>
</evidence>
<dbReference type="AlphaFoldDB" id="A0A812XUP7"/>
<dbReference type="PANTHER" id="PTHR10161">
    <property type="entry name" value="TARTRATE-RESISTANT ACID PHOSPHATASE TYPE 5"/>
    <property type="match status" value="1"/>
</dbReference>
<evidence type="ECO:0000259" key="4">
    <source>
        <dbReference type="Pfam" id="PF00149"/>
    </source>
</evidence>
<reference evidence="5" key="1">
    <citation type="submission" date="2021-02" db="EMBL/GenBank/DDBJ databases">
        <authorList>
            <person name="Dougan E. K."/>
            <person name="Rhodes N."/>
            <person name="Thang M."/>
            <person name="Chan C."/>
        </authorList>
    </citation>
    <scope>NUCLEOTIDE SEQUENCE</scope>
</reference>
<dbReference type="PANTHER" id="PTHR10161:SF14">
    <property type="entry name" value="TARTRATE-RESISTANT ACID PHOSPHATASE TYPE 5"/>
    <property type="match status" value="1"/>
</dbReference>
<feature type="compositionally biased region" description="Polar residues" evidence="3">
    <location>
        <begin position="368"/>
        <end position="378"/>
    </location>
</feature>
<gene>
    <name evidence="5" type="primary">Acp5</name>
    <name evidence="5" type="ORF">SPIL2461_LOCUS21789</name>
</gene>
<dbReference type="SUPFAM" id="SSF56300">
    <property type="entry name" value="Metallo-dependent phosphatases"/>
    <property type="match status" value="1"/>
</dbReference>
<proteinExistence type="predicted"/>
<feature type="region of interest" description="Disordered" evidence="3">
    <location>
        <begin position="365"/>
        <end position="390"/>
    </location>
</feature>
<dbReference type="InterPro" id="IPR004843">
    <property type="entry name" value="Calcineurin-like_PHP"/>
</dbReference>
<protein>
    <submittedName>
        <fullName evidence="5">Acp5 protein</fullName>
    </submittedName>
</protein>
<sequence>NALDLNGHSWPAACFNDSRDQHFFIIGDWGGILSGSEPLTFKNRPTIIDPIDIHAQSFVANKMADIAKDSLPKFIVNVGDNFYPGGISSPGTCNAETHGTDAAGSIIFSNIFEKIYKGPGLDGVEWWGVLGNHDYGGYHYNVHWDQNIFYTWGQQGQPKSRWLTPALYWSRQVFFRNFSVDFFFVDTNRADTDGNPDADPEHNICSRSHNQPPQPLGCNGTSITNPDTCWKWFLDLWDEQKKWLADKLEASRAEWQILVTHYPPTFEPCRSEAWDSMLAKYGVDLYISGHTHLQQVHQSDDFGGTTYVISGGGGGITADQLPTKTGEDDAYGFMDVVINHQTITITRYSHGGVDRRTVVRGKTVVTPRSRQGSEQASEASGKGSEVQVVV</sequence>
<dbReference type="Proteomes" id="UP000649617">
    <property type="component" value="Unassembled WGS sequence"/>
</dbReference>
<dbReference type="OrthoDB" id="411211at2759"/>
<keyword evidence="1" id="KW-0732">Signal</keyword>